<name>A0ABN6NCK1_9BACT</name>
<dbReference type="PANTHER" id="PTHR43674">
    <property type="entry name" value="NITRILASE C965.09-RELATED"/>
    <property type="match status" value="1"/>
</dbReference>
<dbReference type="RefSeq" id="WP_248342050.1">
    <property type="nucleotide sequence ID" value="NZ_AP025592.1"/>
</dbReference>
<proteinExistence type="predicted"/>
<dbReference type="Proteomes" id="UP001162734">
    <property type="component" value="Chromosome"/>
</dbReference>
<dbReference type="InterPro" id="IPR050345">
    <property type="entry name" value="Aliph_Amidase/BUP"/>
</dbReference>
<gene>
    <name evidence="3" type="ORF">AMPC_28630</name>
</gene>
<dbReference type="SUPFAM" id="SSF56317">
    <property type="entry name" value="Carbon-nitrogen hydrolase"/>
    <property type="match status" value="1"/>
</dbReference>
<dbReference type="Pfam" id="PF00795">
    <property type="entry name" value="CN_hydrolase"/>
    <property type="match status" value="1"/>
</dbReference>
<dbReference type="EMBL" id="AP025592">
    <property type="protein sequence ID" value="BDG09750.1"/>
    <property type="molecule type" value="Genomic_DNA"/>
</dbReference>
<evidence type="ECO:0000259" key="2">
    <source>
        <dbReference type="PROSITE" id="PS50263"/>
    </source>
</evidence>
<dbReference type="InterPro" id="IPR036526">
    <property type="entry name" value="C-N_Hydrolase_sf"/>
</dbReference>
<dbReference type="CDD" id="cd07197">
    <property type="entry name" value="nitrilase"/>
    <property type="match status" value="1"/>
</dbReference>
<protein>
    <recommendedName>
        <fullName evidence="2">CN hydrolase domain-containing protein</fullName>
    </recommendedName>
</protein>
<evidence type="ECO:0000313" key="4">
    <source>
        <dbReference type="Proteomes" id="UP001162734"/>
    </source>
</evidence>
<dbReference type="PROSITE" id="PS50263">
    <property type="entry name" value="CN_HYDROLASE"/>
    <property type="match status" value="1"/>
</dbReference>
<reference evidence="4" key="1">
    <citation type="journal article" date="2022" name="Int. J. Syst. Evol. Microbiol.">
        <title>Anaeromyxobacter oryzae sp. nov., Anaeromyxobacter diazotrophicus sp. nov. and Anaeromyxobacter paludicola sp. nov., isolated from paddy soils.</title>
        <authorList>
            <person name="Itoh H."/>
            <person name="Xu Z."/>
            <person name="Mise K."/>
            <person name="Masuda Y."/>
            <person name="Ushijima N."/>
            <person name="Hayakawa C."/>
            <person name="Shiratori Y."/>
            <person name="Senoo K."/>
        </authorList>
    </citation>
    <scope>NUCLEOTIDE SEQUENCE [LARGE SCALE GENOMIC DNA]</scope>
    <source>
        <strain evidence="4">Red630</strain>
    </source>
</reference>
<dbReference type="PANTHER" id="PTHR43674:SF2">
    <property type="entry name" value="BETA-UREIDOPROPIONASE"/>
    <property type="match status" value="1"/>
</dbReference>
<accession>A0ABN6NCK1</accession>
<dbReference type="InterPro" id="IPR003010">
    <property type="entry name" value="C-N_Hydrolase"/>
</dbReference>
<organism evidence="3 4">
    <name type="scientific">Anaeromyxobacter paludicola</name>
    <dbReference type="NCBI Taxonomy" id="2918171"/>
    <lineage>
        <taxon>Bacteria</taxon>
        <taxon>Pseudomonadati</taxon>
        <taxon>Myxococcota</taxon>
        <taxon>Myxococcia</taxon>
        <taxon>Myxococcales</taxon>
        <taxon>Cystobacterineae</taxon>
        <taxon>Anaeromyxobacteraceae</taxon>
        <taxon>Anaeromyxobacter</taxon>
    </lineage>
</organism>
<evidence type="ECO:0000256" key="1">
    <source>
        <dbReference type="ARBA" id="ARBA00022801"/>
    </source>
</evidence>
<keyword evidence="1" id="KW-0378">Hydrolase</keyword>
<feature type="domain" description="CN hydrolase" evidence="2">
    <location>
        <begin position="4"/>
        <end position="248"/>
    </location>
</feature>
<dbReference type="Gene3D" id="3.60.110.10">
    <property type="entry name" value="Carbon-nitrogen hydrolase"/>
    <property type="match status" value="1"/>
</dbReference>
<evidence type="ECO:0000313" key="3">
    <source>
        <dbReference type="EMBL" id="BDG09750.1"/>
    </source>
</evidence>
<keyword evidence="4" id="KW-1185">Reference proteome</keyword>
<sequence>MAAFRVALANLTYPDTPAEAVARAERAIAQAGREGAGLVCFPEAYVPGYRAPGKAVPPYDAGFMEAAWAAVRAAAASAGVAVILGTERRVGAELRLSALVVDRDGAVLGWQDKVQLDPSEDAAYAPGAERRLFTTGPLTFGIAICHEGWRYPETVRWAARRGAQVVFHPHYGWAEPGGFRPTRFGDPGNSFHEQAVRCRAAENGCYFASVNCASDGAPTTSAVAGPDGNVLAWQPYGQDGLLVLELDLEAATGLLARRCRTGP</sequence>